<sequence length="108" mass="11726">MIRSTMIQSEIPGATPVPTLYDPHKHLKSSPFGIQASTPPSTISSPPSPGYTSNSHERAIWDIARIAGLACIKFLPYPRLNMPEALELCFTEKSLRRGAGVNIGHNDA</sequence>
<organism evidence="2 3">
    <name type="scientific">Scleroderma citrinum Foug A</name>
    <dbReference type="NCBI Taxonomy" id="1036808"/>
    <lineage>
        <taxon>Eukaryota</taxon>
        <taxon>Fungi</taxon>
        <taxon>Dikarya</taxon>
        <taxon>Basidiomycota</taxon>
        <taxon>Agaricomycotina</taxon>
        <taxon>Agaricomycetes</taxon>
        <taxon>Agaricomycetidae</taxon>
        <taxon>Boletales</taxon>
        <taxon>Sclerodermatineae</taxon>
        <taxon>Sclerodermataceae</taxon>
        <taxon>Scleroderma</taxon>
    </lineage>
</organism>
<keyword evidence="3" id="KW-1185">Reference proteome</keyword>
<evidence type="ECO:0000313" key="2">
    <source>
        <dbReference type="EMBL" id="KIM54160.1"/>
    </source>
</evidence>
<feature type="region of interest" description="Disordered" evidence="1">
    <location>
        <begin position="1"/>
        <end position="54"/>
    </location>
</feature>
<dbReference type="Proteomes" id="UP000053989">
    <property type="component" value="Unassembled WGS sequence"/>
</dbReference>
<reference evidence="2 3" key="1">
    <citation type="submission" date="2014-04" db="EMBL/GenBank/DDBJ databases">
        <authorList>
            <consortium name="DOE Joint Genome Institute"/>
            <person name="Kuo A."/>
            <person name="Kohler A."/>
            <person name="Nagy L.G."/>
            <person name="Floudas D."/>
            <person name="Copeland A."/>
            <person name="Barry K.W."/>
            <person name="Cichocki N."/>
            <person name="Veneault-Fourrey C."/>
            <person name="LaButti K."/>
            <person name="Lindquist E.A."/>
            <person name="Lipzen A."/>
            <person name="Lundell T."/>
            <person name="Morin E."/>
            <person name="Murat C."/>
            <person name="Sun H."/>
            <person name="Tunlid A."/>
            <person name="Henrissat B."/>
            <person name="Grigoriev I.V."/>
            <person name="Hibbett D.S."/>
            <person name="Martin F."/>
            <person name="Nordberg H.P."/>
            <person name="Cantor M.N."/>
            <person name="Hua S.X."/>
        </authorList>
    </citation>
    <scope>NUCLEOTIDE SEQUENCE [LARGE SCALE GENOMIC DNA]</scope>
    <source>
        <strain evidence="2 3">Foug A</strain>
    </source>
</reference>
<reference evidence="3" key="2">
    <citation type="submission" date="2015-01" db="EMBL/GenBank/DDBJ databases">
        <title>Evolutionary Origins and Diversification of the Mycorrhizal Mutualists.</title>
        <authorList>
            <consortium name="DOE Joint Genome Institute"/>
            <consortium name="Mycorrhizal Genomics Consortium"/>
            <person name="Kohler A."/>
            <person name="Kuo A."/>
            <person name="Nagy L.G."/>
            <person name="Floudas D."/>
            <person name="Copeland A."/>
            <person name="Barry K.W."/>
            <person name="Cichocki N."/>
            <person name="Veneault-Fourrey C."/>
            <person name="LaButti K."/>
            <person name="Lindquist E.A."/>
            <person name="Lipzen A."/>
            <person name="Lundell T."/>
            <person name="Morin E."/>
            <person name="Murat C."/>
            <person name="Riley R."/>
            <person name="Ohm R."/>
            <person name="Sun H."/>
            <person name="Tunlid A."/>
            <person name="Henrissat B."/>
            <person name="Grigoriev I.V."/>
            <person name="Hibbett D.S."/>
            <person name="Martin F."/>
        </authorList>
    </citation>
    <scope>NUCLEOTIDE SEQUENCE [LARGE SCALE GENOMIC DNA]</scope>
    <source>
        <strain evidence="3">Foug A</strain>
    </source>
</reference>
<gene>
    <name evidence="2" type="ORF">SCLCIDRAFT_1155029</name>
</gene>
<dbReference type="InParanoid" id="A0A0C3D037"/>
<accession>A0A0C3D037</accession>
<evidence type="ECO:0000313" key="3">
    <source>
        <dbReference type="Proteomes" id="UP000053989"/>
    </source>
</evidence>
<evidence type="ECO:0000256" key="1">
    <source>
        <dbReference type="SAM" id="MobiDB-lite"/>
    </source>
</evidence>
<dbReference type="HOGENOM" id="CLU_2198531_0_0_1"/>
<proteinExistence type="predicted"/>
<dbReference type="OrthoDB" id="2684339at2759"/>
<dbReference type="EMBL" id="KN822161">
    <property type="protein sequence ID" value="KIM54160.1"/>
    <property type="molecule type" value="Genomic_DNA"/>
</dbReference>
<dbReference type="AlphaFoldDB" id="A0A0C3D037"/>
<protein>
    <submittedName>
        <fullName evidence="2">Uncharacterized protein</fullName>
    </submittedName>
</protein>
<name>A0A0C3D037_9AGAM</name>